<dbReference type="AlphaFoldDB" id="A0A6M3IRX4"/>
<dbReference type="EMBL" id="MT141360">
    <property type="protein sequence ID" value="QJA59222.1"/>
    <property type="molecule type" value="Genomic_DNA"/>
</dbReference>
<organism evidence="1">
    <name type="scientific">viral metagenome</name>
    <dbReference type="NCBI Taxonomy" id="1070528"/>
    <lineage>
        <taxon>unclassified sequences</taxon>
        <taxon>metagenomes</taxon>
        <taxon>organismal metagenomes</taxon>
    </lineage>
</organism>
<sequence length="372" mass="40885">MEDDGTNLMILDYLGNGYTYTIAGHTLTAITDADFPAATKSLTYQDGYFIVNKQDTGRFYISALKDPTSWDALDYATAEAYSDQLMVVISTGRELWLLGRDSYEIWYNSGASDFPFARMSGGVFKGGCGARYSVVAYGNRIFMRGTDGSIKMSEGYQFKTISTPQVNFSLPAMDQSTFGGIYSAFCYSQEGHDFYVLNSYSTTAGTSSTWVYDITTGLWHERRSGATNIKWRGNCGLYYPHSEKIIVGDPASGVLYALNLGTYTDYAAAGNVAITRVRAAQAVYGDRKNIFHAALELEFEAGGSVDILLQWSDDGGSTYNTGITKSTGATRTTRIIWRRLGRSRDRIYKLTTTTAAKFVLIGAWLEAEVGAA</sequence>
<evidence type="ECO:0000313" key="1">
    <source>
        <dbReference type="EMBL" id="QJA59222.1"/>
    </source>
</evidence>
<name>A0A6M3IRX4_9ZZZZ</name>
<protein>
    <submittedName>
        <fullName evidence="1">Uncharacterized protein</fullName>
    </submittedName>
</protein>
<gene>
    <name evidence="1" type="ORF">MM415B01325_0013</name>
</gene>
<accession>A0A6M3IRX4</accession>
<proteinExistence type="predicted"/>
<reference evidence="1" key="1">
    <citation type="submission" date="2020-03" db="EMBL/GenBank/DDBJ databases">
        <title>The deep terrestrial virosphere.</title>
        <authorList>
            <person name="Holmfeldt K."/>
            <person name="Nilsson E."/>
            <person name="Simone D."/>
            <person name="Lopez-Fernandez M."/>
            <person name="Wu X."/>
            <person name="de Brujin I."/>
            <person name="Lundin D."/>
            <person name="Andersson A."/>
            <person name="Bertilsson S."/>
            <person name="Dopson M."/>
        </authorList>
    </citation>
    <scope>NUCLEOTIDE SEQUENCE</scope>
    <source>
        <strain evidence="1">MM415B01325</strain>
    </source>
</reference>